<evidence type="ECO:0000313" key="2">
    <source>
        <dbReference type="EMBL" id="MUI60715.1"/>
    </source>
</evidence>
<dbReference type="EMBL" id="WOAJ01000011">
    <property type="protein sequence ID" value="MUI60715.1"/>
    <property type="molecule type" value="Genomic_DNA"/>
</dbReference>
<name>A0A6A9JZD3_PSEAI</name>
<comment type="caution">
    <text evidence="2">The sequence shown here is derived from an EMBL/GenBank/DDBJ whole genome shotgun (WGS) entry which is preliminary data.</text>
</comment>
<sequence>MSRPSHATRPAFAGRAFRVDYDGLSAHNVYSADGERIRYAIVAGPYAGAHGEAACQWREIAEGVYAISWQEADGATVVHVDDFANGSSQAFFTASDLSFQRLHGPLVEIDAAAHGEQESGK</sequence>
<proteinExistence type="predicted"/>
<dbReference type="AlphaFoldDB" id="A0A6A9JZD3"/>
<evidence type="ECO:0000259" key="1">
    <source>
        <dbReference type="Pfam" id="PF22036"/>
    </source>
</evidence>
<organism evidence="2">
    <name type="scientific">Pseudomonas aeruginosa</name>
    <dbReference type="NCBI Taxonomy" id="287"/>
    <lineage>
        <taxon>Bacteria</taxon>
        <taxon>Pseudomonadati</taxon>
        <taxon>Pseudomonadota</taxon>
        <taxon>Gammaproteobacteria</taxon>
        <taxon>Pseudomonadales</taxon>
        <taxon>Pseudomonadaceae</taxon>
        <taxon>Pseudomonas</taxon>
    </lineage>
</organism>
<dbReference type="SUPFAM" id="SSF50814">
    <property type="entry name" value="Lipocalins"/>
    <property type="match status" value="1"/>
</dbReference>
<dbReference type="Pfam" id="PF22036">
    <property type="entry name" value="MoaF_like"/>
    <property type="match status" value="1"/>
</dbReference>
<gene>
    <name evidence="2" type="ORF">GNQ20_23210</name>
</gene>
<dbReference type="RefSeq" id="WP_155681862.1">
    <property type="nucleotide sequence ID" value="NZ_WOAJ01000011.1"/>
</dbReference>
<dbReference type="InterPro" id="IPR053892">
    <property type="entry name" value="MoaF-like"/>
</dbReference>
<dbReference type="InterPro" id="IPR012674">
    <property type="entry name" value="Calycin"/>
</dbReference>
<feature type="domain" description="MoaF-like" evidence="1">
    <location>
        <begin position="13"/>
        <end position="106"/>
    </location>
</feature>
<protein>
    <submittedName>
        <fullName evidence="2">Adenylate cyclase</fullName>
    </submittedName>
</protein>
<reference evidence="2" key="1">
    <citation type="submission" date="2019-11" db="EMBL/GenBank/DDBJ databases">
        <title>Genomes of ocular Pseudomonas aeruginosa isolates.</title>
        <authorList>
            <person name="Khan M."/>
            <person name="Rice S.A."/>
            <person name="Willcox M.D.P."/>
            <person name="Stapleton F."/>
        </authorList>
    </citation>
    <scope>NUCLEOTIDE SEQUENCE</scope>
    <source>
        <strain evidence="2">PA206</strain>
    </source>
</reference>
<dbReference type="Gene3D" id="2.40.128.20">
    <property type="match status" value="1"/>
</dbReference>
<accession>A0A6A9JZD3</accession>